<dbReference type="InterPro" id="IPR036661">
    <property type="entry name" value="Luciferase-like_sf"/>
</dbReference>
<dbReference type="Proteomes" id="UP001499930">
    <property type="component" value="Unassembled WGS sequence"/>
</dbReference>
<feature type="domain" description="Luciferase-like" evidence="3">
    <location>
        <begin position="6"/>
        <end position="135"/>
    </location>
</feature>
<name>A0ABP6KKG4_9ACTN</name>
<evidence type="ECO:0000313" key="4">
    <source>
        <dbReference type="EMBL" id="GAA3015470.1"/>
    </source>
</evidence>
<dbReference type="InterPro" id="IPR011251">
    <property type="entry name" value="Luciferase-like_dom"/>
</dbReference>
<evidence type="ECO:0000256" key="1">
    <source>
        <dbReference type="ARBA" id="ARBA00023002"/>
    </source>
</evidence>
<dbReference type="InterPro" id="IPR050564">
    <property type="entry name" value="F420-G6PD/mer"/>
</dbReference>
<keyword evidence="5" id="KW-1185">Reference proteome</keyword>
<dbReference type="PANTHER" id="PTHR43244">
    <property type="match status" value="1"/>
</dbReference>
<feature type="compositionally biased region" description="Basic residues" evidence="2">
    <location>
        <begin position="195"/>
        <end position="207"/>
    </location>
</feature>
<feature type="compositionally biased region" description="Low complexity" evidence="2">
    <location>
        <begin position="136"/>
        <end position="162"/>
    </location>
</feature>
<protein>
    <recommendedName>
        <fullName evidence="3">Luciferase-like domain-containing protein</fullName>
    </recommendedName>
</protein>
<organism evidence="4 5">
    <name type="scientific">Streptosporangium longisporum</name>
    <dbReference type="NCBI Taxonomy" id="46187"/>
    <lineage>
        <taxon>Bacteria</taxon>
        <taxon>Bacillati</taxon>
        <taxon>Actinomycetota</taxon>
        <taxon>Actinomycetes</taxon>
        <taxon>Streptosporangiales</taxon>
        <taxon>Streptosporangiaceae</taxon>
        <taxon>Streptosporangium</taxon>
    </lineage>
</organism>
<reference evidence="5" key="1">
    <citation type="journal article" date="2019" name="Int. J. Syst. Evol. Microbiol.">
        <title>The Global Catalogue of Microorganisms (GCM) 10K type strain sequencing project: providing services to taxonomists for standard genome sequencing and annotation.</title>
        <authorList>
            <consortium name="The Broad Institute Genomics Platform"/>
            <consortium name="The Broad Institute Genome Sequencing Center for Infectious Disease"/>
            <person name="Wu L."/>
            <person name="Ma J."/>
        </authorList>
    </citation>
    <scope>NUCLEOTIDE SEQUENCE [LARGE SCALE GENOMIC DNA]</scope>
    <source>
        <strain evidence="5">JCM 3106</strain>
    </source>
</reference>
<accession>A0ABP6KKG4</accession>
<dbReference type="PANTHER" id="PTHR43244:SF1">
    <property type="entry name" value="5,10-METHYLENETETRAHYDROMETHANOPTERIN REDUCTASE"/>
    <property type="match status" value="1"/>
</dbReference>
<sequence length="207" mass="21557">MSTAEIGLGLQSDKRAGDYARLARRAEEHGFDVLSVFGDLMYQPPIFPLLEMAAATERVRLGAACLNPYSLAPYEIAGQLAALDLASHGRAYLGLARGTWLGAVGIAQPRPLTALAEAARVVRLLLAGDAGGVRGGDVPPRARYPAALPGTASPPAAAAGRLGAEGSGPGRPDRRRDQGGRQREPGDGRGDPRAGRGRGRPGRARPR</sequence>
<proteinExistence type="predicted"/>
<gene>
    <name evidence="4" type="ORF">GCM10017559_43620</name>
</gene>
<dbReference type="SUPFAM" id="SSF51679">
    <property type="entry name" value="Bacterial luciferase-like"/>
    <property type="match status" value="1"/>
</dbReference>
<keyword evidence="1" id="KW-0560">Oxidoreductase</keyword>
<dbReference type="EMBL" id="BAAAWD010000012">
    <property type="protein sequence ID" value="GAA3015470.1"/>
    <property type="molecule type" value="Genomic_DNA"/>
</dbReference>
<dbReference type="Pfam" id="PF00296">
    <property type="entry name" value="Bac_luciferase"/>
    <property type="match status" value="1"/>
</dbReference>
<feature type="compositionally biased region" description="Basic and acidic residues" evidence="2">
    <location>
        <begin position="171"/>
        <end position="194"/>
    </location>
</feature>
<dbReference type="Gene3D" id="3.20.20.30">
    <property type="entry name" value="Luciferase-like domain"/>
    <property type="match status" value="1"/>
</dbReference>
<evidence type="ECO:0000259" key="3">
    <source>
        <dbReference type="Pfam" id="PF00296"/>
    </source>
</evidence>
<evidence type="ECO:0000313" key="5">
    <source>
        <dbReference type="Proteomes" id="UP001499930"/>
    </source>
</evidence>
<comment type="caution">
    <text evidence="4">The sequence shown here is derived from an EMBL/GenBank/DDBJ whole genome shotgun (WGS) entry which is preliminary data.</text>
</comment>
<evidence type="ECO:0000256" key="2">
    <source>
        <dbReference type="SAM" id="MobiDB-lite"/>
    </source>
</evidence>
<feature type="region of interest" description="Disordered" evidence="2">
    <location>
        <begin position="135"/>
        <end position="207"/>
    </location>
</feature>